<gene>
    <name evidence="1" type="ORF">MANES_01G197950v8</name>
</gene>
<proteinExistence type="predicted"/>
<dbReference type="Proteomes" id="UP000091857">
    <property type="component" value="Chromosome 1"/>
</dbReference>
<evidence type="ECO:0000313" key="1">
    <source>
        <dbReference type="EMBL" id="KAG8663313.1"/>
    </source>
</evidence>
<comment type="caution">
    <text evidence="1">The sequence shown here is derived from an EMBL/GenBank/DDBJ whole genome shotgun (WGS) entry which is preliminary data.</text>
</comment>
<evidence type="ECO:0000313" key="2">
    <source>
        <dbReference type="Proteomes" id="UP000091857"/>
    </source>
</evidence>
<name>A0ACB7IEJ9_MANES</name>
<reference evidence="2" key="1">
    <citation type="journal article" date="2016" name="Nat. Biotechnol.">
        <title>Sequencing wild and cultivated cassava and related species reveals extensive interspecific hybridization and genetic diversity.</title>
        <authorList>
            <person name="Bredeson J.V."/>
            <person name="Lyons J.B."/>
            <person name="Prochnik S.E."/>
            <person name="Wu G.A."/>
            <person name="Ha C.M."/>
            <person name="Edsinger-Gonzales E."/>
            <person name="Grimwood J."/>
            <person name="Schmutz J."/>
            <person name="Rabbi I.Y."/>
            <person name="Egesi C."/>
            <person name="Nauluvula P."/>
            <person name="Lebot V."/>
            <person name="Ndunguru J."/>
            <person name="Mkamilo G."/>
            <person name="Bart R.S."/>
            <person name="Setter T.L."/>
            <person name="Gleadow R.M."/>
            <person name="Kulakow P."/>
            <person name="Ferguson M.E."/>
            <person name="Rounsley S."/>
            <person name="Rokhsar D.S."/>
        </authorList>
    </citation>
    <scope>NUCLEOTIDE SEQUENCE [LARGE SCALE GENOMIC DNA]</scope>
    <source>
        <strain evidence="2">cv. AM560-2</strain>
    </source>
</reference>
<sequence length="64" mass="7202">MVCKSIQLIKPNANCCLGRSWCVPWCPGGKIIISDSNTINIVYGIYVYIYKSAERKKKSHHGKS</sequence>
<accession>A0ACB7IEJ9</accession>
<dbReference type="EMBL" id="CM004387">
    <property type="protein sequence ID" value="KAG8663313.1"/>
    <property type="molecule type" value="Genomic_DNA"/>
</dbReference>
<protein>
    <submittedName>
        <fullName evidence="1">Uncharacterized protein</fullName>
    </submittedName>
</protein>
<keyword evidence="2" id="KW-1185">Reference proteome</keyword>
<organism evidence="1 2">
    <name type="scientific">Manihot esculenta</name>
    <name type="common">Cassava</name>
    <name type="synonym">Jatropha manihot</name>
    <dbReference type="NCBI Taxonomy" id="3983"/>
    <lineage>
        <taxon>Eukaryota</taxon>
        <taxon>Viridiplantae</taxon>
        <taxon>Streptophyta</taxon>
        <taxon>Embryophyta</taxon>
        <taxon>Tracheophyta</taxon>
        <taxon>Spermatophyta</taxon>
        <taxon>Magnoliopsida</taxon>
        <taxon>eudicotyledons</taxon>
        <taxon>Gunneridae</taxon>
        <taxon>Pentapetalae</taxon>
        <taxon>rosids</taxon>
        <taxon>fabids</taxon>
        <taxon>Malpighiales</taxon>
        <taxon>Euphorbiaceae</taxon>
        <taxon>Crotonoideae</taxon>
        <taxon>Manihoteae</taxon>
        <taxon>Manihot</taxon>
    </lineage>
</organism>